<dbReference type="InterPro" id="IPR036969">
    <property type="entry name" value="Citrate_synthase_sf"/>
</dbReference>
<keyword evidence="13" id="KW-1185">Reference proteome</keyword>
<evidence type="ECO:0000313" key="12">
    <source>
        <dbReference type="EMBL" id="GHM59435.1"/>
    </source>
</evidence>
<evidence type="ECO:0000256" key="4">
    <source>
        <dbReference type="ARBA" id="ARBA00022532"/>
    </source>
</evidence>
<dbReference type="PRINTS" id="PR00143">
    <property type="entry name" value="CITRTSNTHASE"/>
</dbReference>
<dbReference type="InterPro" id="IPR002020">
    <property type="entry name" value="Citrate_synthase"/>
</dbReference>
<proteinExistence type="inferred from homology"/>
<reference evidence="12 13" key="1">
    <citation type="journal article" date="2021" name="Microb. Ecol.">
        <title>Candidatus Mesenet longicola: Novel Endosymbionts of Brontispa longissima that Induce Cytoplasmic Incompatibility.</title>
        <authorList>
            <person name="Takano S."/>
            <person name="Gotoh Y."/>
            <person name="Hayashi T."/>
        </authorList>
    </citation>
    <scope>NUCLEOTIDE SEQUENCE [LARGE SCALE GENOMIC DNA]</scope>
    <source>
        <strain evidence="12">L5</strain>
    </source>
</reference>
<dbReference type="SUPFAM" id="SSF48256">
    <property type="entry name" value="Citrate synthase"/>
    <property type="match status" value="1"/>
</dbReference>
<comment type="catalytic activity">
    <reaction evidence="6 10">
        <text>oxaloacetate + acetyl-CoA + H2O = citrate + CoA + H(+)</text>
        <dbReference type="Rhea" id="RHEA:16845"/>
        <dbReference type="ChEBI" id="CHEBI:15377"/>
        <dbReference type="ChEBI" id="CHEBI:15378"/>
        <dbReference type="ChEBI" id="CHEBI:16452"/>
        <dbReference type="ChEBI" id="CHEBI:16947"/>
        <dbReference type="ChEBI" id="CHEBI:57287"/>
        <dbReference type="ChEBI" id="CHEBI:57288"/>
        <dbReference type="EC" id="2.3.3.16"/>
    </reaction>
</comment>
<dbReference type="PROSITE" id="PS00480">
    <property type="entry name" value="CITRATE_SYNTHASE"/>
    <property type="match status" value="1"/>
</dbReference>
<dbReference type="EMBL" id="BNGU01000013">
    <property type="protein sequence ID" value="GHM59435.1"/>
    <property type="molecule type" value="Genomic_DNA"/>
</dbReference>
<dbReference type="GO" id="GO:0005737">
    <property type="term" value="C:cytoplasm"/>
    <property type="evidence" value="ECO:0007669"/>
    <property type="project" value="InterPro"/>
</dbReference>
<dbReference type="PANTHER" id="PTHR42871:SF1">
    <property type="entry name" value="CITRATE SYNTHASE"/>
    <property type="match status" value="1"/>
</dbReference>
<evidence type="ECO:0000256" key="9">
    <source>
        <dbReference type="PIRSR" id="PIRSR001369-1"/>
    </source>
</evidence>
<dbReference type="InterPro" id="IPR016142">
    <property type="entry name" value="Citrate_synth-like_lrg_a-sub"/>
</dbReference>
<evidence type="ECO:0000313" key="13">
    <source>
        <dbReference type="Proteomes" id="UP000637906"/>
    </source>
</evidence>
<gene>
    <name evidence="12" type="primary">gltA</name>
    <name evidence="12" type="ORF">sL5_04280</name>
</gene>
<comment type="caution">
    <text evidence="12">The sequence shown here is derived from an EMBL/GenBank/DDBJ whole genome shotgun (WGS) entry which is preliminary data.</text>
</comment>
<evidence type="ECO:0000256" key="3">
    <source>
        <dbReference type="ARBA" id="ARBA00022134"/>
    </source>
</evidence>
<dbReference type="NCBIfam" id="TIGR01798">
    <property type="entry name" value="cit_synth_I"/>
    <property type="match status" value="1"/>
</dbReference>
<protein>
    <recommendedName>
        <fullName evidence="3 7">Citrate synthase</fullName>
    </recommendedName>
</protein>
<dbReference type="Pfam" id="PF00285">
    <property type="entry name" value="Citrate_synt"/>
    <property type="match status" value="1"/>
</dbReference>
<organism evidence="12 13">
    <name type="scientific">Candidatus Mesenet longicola</name>
    <dbReference type="NCBI Taxonomy" id="1892558"/>
    <lineage>
        <taxon>Bacteria</taxon>
        <taxon>Pseudomonadati</taxon>
        <taxon>Pseudomonadota</taxon>
        <taxon>Alphaproteobacteria</taxon>
        <taxon>Rickettsiales</taxon>
        <taxon>Anaplasmataceae</taxon>
        <taxon>Candidatus Mesenet</taxon>
    </lineage>
</organism>
<dbReference type="Proteomes" id="UP000637906">
    <property type="component" value="Unassembled WGS sequence"/>
</dbReference>
<dbReference type="Gene3D" id="1.10.580.10">
    <property type="entry name" value="Citrate Synthase, domain 1"/>
    <property type="match status" value="1"/>
</dbReference>
<comment type="similarity">
    <text evidence="2 8 11">Belongs to the citrate synthase family.</text>
</comment>
<keyword evidence="5 8" id="KW-0808">Transferase</keyword>
<evidence type="ECO:0000256" key="7">
    <source>
        <dbReference type="NCBIfam" id="TIGR01798"/>
    </source>
</evidence>
<evidence type="ECO:0000256" key="8">
    <source>
        <dbReference type="PIRNR" id="PIRNR001369"/>
    </source>
</evidence>
<sequence>MNKKALLKLEDGKKVELAILEGKCGPSALDIKDLYKNTGLFTYDPGFVSTAACSSSITFIDGEEGKLLHRGYEISQLIEHDFLSVVYLLLYGNLPTEQQYKGFVSQVQTLFKQVPKEIKHIIQAFPTNSHPMPILMACFSCLAASYHAQHGNNIADLSFGIAAIAQVPVIIAMIYNHISEQEFAEVSDELSYSRSFLKMISARSDATSVEALDKIFILHADHEQNASTAAVRLSGSTNANLFACITAGITALWGPAHGGANEAVIGMLEEIKHLGNIGQFIEKVKDGEFKLMGFGHRVYKNYDPRASELKKVCTKVLNDLGTHDNHLFEVAMELEKIALSDEYFIERKLYPNVDFYSGIILRAMGIPTNMFTPIFALARTTGWVAQWYEMKNSKENKIWRPRQLYIEN</sequence>
<dbReference type="InterPro" id="IPR019810">
    <property type="entry name" value="Citrate_synthase_AS"/>
</dbReference>
<dbReference type="InterPro" id="IPR024176">
    <property type="entry name" value="Citrate_synthase_bac-typ"/>
</dbReference>
<dbReference type="AlphaFoldDB" id="A0A8J3MP12"/>
<dbReference type="Gene3D" id="2.20.28.60">
    <property type="match status" value="1"/>
</dbReference>
<evidence type="ECO:0000256" key="11">
    <source>
        <dbReference type="RuleBase" id="RU003406"/>
    </source>
</evidence>
<dbReference type="NCBIfam" id="NF004126">
    <property type="entry name" value="PRK05614.1"/>
    <property type="match status" value="1"/>
</dbReference>
<dbReference type="FunFam" id="1.10.230.10:FF:000002">
    <property type="entry name" value="Citrate synthase"/>
    <property type="match status" value="1"/>
</dbReference>
<dbReference type="PANTHER" id="PTHR42871">
    <property type="entry name" value="CITRATE SYNTHASE"/>
    <property type="match status" value="1"/>
</dbReference>
<dbReference type="InterPro" id="IPR016143">
    <property type="entry name" value="Citrate_synth-like_sm_a-sub"/>
</dbReference>
<feature type="active site" evidence="9">
    <location>
        <position position="296"/>
    </location>
</feature>
<dbReference type="Gene3D" id="1.10.230.10">
    <property type="entry name" value="Cytochrome P450-Terp, domain 2"/>
    <property type="match status" value="1"/>
</dbReference>
<dbReference type="UniPathway" id="UPA00223">
    <property type="reaction ID" value="UER00717"/>
</dbReference>
<dbReference type="GO" id="GO:0036440">
    <property type="term" value="F:citrate synthase activity"/>
    <property type="evidence" value="ECO:0007669"/>
    <property type="project" value="UniProtKB-EC"/>
</dbReference>
<evidence type="ECO:0000256" key="10">
    <source>
        <dbReference type="RuleBase" id="RU003370"/>
    </source>
</evidence>
<name>A0A8J3MP12_9RICK</name>
<evidence type="ECO:0000256" key="5">
    <source>
        <dbReference type="ARBA" id="ARBA00022679"/>
    </source>
</evidence>
<comment type="pathway">
    <text evidence="1 10">Carbohydrate metabolism; tricarboxylic acid cycle; isocitrate from oxaloacetate: step 1/2.</text>
</comment>
<feature type="active site" evidence="9">
    <location>
        <position position="354"/>
    </location>
</feature>
<evidence type="ECO:0000256" key="6">
    <source>
        <dbReference type="ARBA" id="ARBA00049288"/>
    </source>
</evidence>
<dbReference type="PIRSF" id="PIRSF001369">
    <property type="entry name" value="Citrate_synth"/>
    <property type="match status" value="1"/>
</dbReference>
<dbReference type="InterPro" id="IPR010953">
    <property type="entry name" value="Citrate_synthase_typ-I"/>
</dbReference>
<evidence type="ECO:0000256" key="2">
    <source>
        <dbReference type="ARBA" id="ARBA00010566"/>
    </source>
</evidence>
<dbReference type="GO" id="GO:0006099">
    <property type="term" value="P:tricarboxylic acid cycle"/>
    <property type="evidence" value="ECO:0007669"/>
    <property type="project" value="UniProtKB-UniRule"/>
</dbReference>
<keyword evidence="4 10" id="KW-0816">Tricarboxylic acid cycle</keyword>
<evidence type="ECO:0000256" key="1">
    <source>
        <dbReference type="ARBA" id="ARBA00004751"/>
    </source>
</evidence>
<accession>A0A8J3MP12</accession>